<evidence type="ECO:0000256" key="2">
    <source>
        <dbReference type="SAM" id="MobiDB-lite"/>
    </source>
</evidence>
<dbReference type="InterPro" id="IPR002508">
    <property type="entry name" value="MurNAc-LAA_cat"/>
</dbReference>
<proteinExistence type="predicted"/>
<reference evidence="6" key="1">
    <citation type="submission" date="2017-02" db="EMBL/GenBank/DDBJ databases">
        <authorList>
            <person name="Dridi B."/>
        </authorList>
    </citation>
    <scope>NUCLEOTIDE SEQUENCE [LARGE SCALE GENOMIC DNA]</scope>
    <source>
        <strain evidence="6">B Co 03.10</strain>
    </source>
</reference>
<dbReference type="EMBL" id="FWFF01000013">
    <property type="protein sequence ID" value="SLM97694.1"/>
    <property type="molecule type" value="Genomic_DNA"/>
</dbReference>
<dbReference type="AlphaFoldDB" id="A0A1X6XEK5"/>
<keyword evidence="3" id="KW-0732">Signal</keyword>
<organism evidence="5 6">
    <name type="scientific">Brevibacterium yomogidense</name>
    <dbReference type="NCBI Taxonomy" id="946573"/>
    <lineage>
        <taxon>Bacteria</taxon>
        <taxon>Bacillati</taxon>
        <taxon>Actinomycetota</taxon>
        <taxon>Actinomycetes</taxon>
        <taxon>Micrococcales</taxon>
        <taxon>Brevibacteriaceae</taxon>
        <taxon>Brevibacterium</taxon>
    </lineage>
</organism>
<dbReference type="PANTHER" id="PTHR30404">
    <property type="entry name" value="N-ACETYLMURAMOYL-L-ALANINE AMIDASE"/>
    <property type="match status" value="1"/>
</dbReference>
<evidence type="ECO:0000256" key="3">
    <source>
        <dbReference type="SAM" id="SignalP"/>
    </source>
</evidence>
<dbReference type="Gene3D" id="3.40.630.40">
    <property type="entry name" value="Zn-dependent exopeptidases"/>
    <property type="match status" value="1"/>
</dbReference>
<dbReference type="PANTHER" id="PTHR30404:SF0">
    <property type="entry name" value="N-ACETYLMURAMOYL-L-ALANINE AMIDASE AMIC"/>
    <property type="match status" value="1"/>
</dbReference>
<feature type="signal peptide" evidence="3">
    <location>
        <begin position="1"/>
        <end position="25"/>
    </location>
</feature>
<sequence>MSNIAHFTFAVGVLAVAAVLSGCGADTGSPSHSAAPHTVTAEPASESARATGPAPAPGASGTEDAAAEAPAAPLSGLTIAVDPGHNGGNGANPGTIGQSVPDGRGGTKDCNTVGTESADGYPEHRFAWETAEALEDALTDAGADVVLSRTDDDGVGPCVDERGTFADDADALVSLHANGTEDDSASGFHVIAAPAGGRADDGVADSSELLGTALASELEEAGLSRNPAYDELVVRDDLATLNNAAVPAVMLEAGEMRNAGDARMLESDEGQQRISRSIVDALTVALVD</sequence>
<dbReference type="EC" id="3.5.1.28" evidence="5"/>
<gene>
    <name evidence="5" type="ORF">FM105_07580</name>
</gene>
<dbReference type="SMART" id="SM00646">
    <property type="entry name" value="Ami_3"/>
    <property type="match status" value="1"/>
</dbReference>
<dbReference type="Pfam" id="PF01520">
    <property type="entry name" value="Amidase_3"/>
    <property type="match status" value="1"/>
</dbReference>
<accession>A0A1X6XEK5</accession>
<dbReference type="GO" id="GO:0008745">
    <property type="term" value="F:N-acetylmuramoyl-L-alanine amidase activity"/>
    <property type="evidence" value="ECO:0007669"/>
    <property type="project" value="UniProtKB-EC"/>
</dbReference>
<evidence type="ECO:0000313" key="6">
    <source>
        <dbReference type="Proteomes" id="UP000196581"/>
    </source>
</evidence>
<name>A0A1X6XEK5_9MICO</name>
<dbReference type="GO" id="GO:0030288">
    <property type="term" value="C:outer membrane-bounded periplasmic space"/>
    <property type="evidence" value="ECO:0007669"/>
    <property type="project" value="TreeGrafter"/>
</dbReference>
<evidence type="ECO:0000259" key="4">
    <source>
        <dbReference type="SMART" id="SM00646"/>
    </source>
</evidence>
<dbReference type="CDD" id="cd02696">
    <property type="entry name" value="MurNAc-LAA"/>
    <property type="match status" value="1"/>
</dbReference>
<keyword evidence="1 5" id="KW-0378">Hydrolase</keyword>
<feature type="region of interest" description="Disordered" evidence="2">
    <location>
        <begin position="26"/>
        <end position="119"/>
    </location>
</feature>
<feature type="domain" description="MurNAc-LAA" evidence="4">
    <location>
        <begin position="166"/>
        <end position="283"/>
    </location>
</feature>
<evidence type="ECO:0000256" key="1">
    <source>
        <dbReference type="ARBA" id="ARBA00022801"/>
    </source>
</evidence>
<dbReference type="InterPro" id="IPR050695">
    <property type="entry name" value="N-acetylmuramoyl_amidase_3"/>
</dbReference>
<dbReference type="Proteomes" id="UP000196581">
    <property type="component" value="Unassembled WGS sequence"/>
</dbReference>
<feature type="compositionally biased region" description="Low complexity" evidence="2">
    <location>
        <begin position="47"/>
        <end position="77"/>
    </location>
</feature>
<feature type="chain" id="PRO_5012507693" evidence="3">
    <location>
        <begin position="26"/>
        <end position="288"/>
    </location>
</feature>
<dbReference type="RefSeq" id="WP_087006885.1">
    <property type="nucleotide sequence ID" value="NZ_FWFF01000013.1"/>
</dbReference>
<dbReference type="SUPFAM" id="SSF53187">
    <property type="entry name" value="Zn-dependent exopeptidases"/>
    <property type="match status" value="1"/>
</dbReference>
<protein>
    <submittedName>
        <fullName evidence="5">N-acetylmuramoyl-L-alanine amidase</fullName>
        <ecNumber evidence="5">3.5.1.28</ecNumber>
    </submittedName>
</protein>
<keyword evidence="6" id="KW-1185">Reference proteome</keyword>
<evidence type="ECO:0000313" key="5">
    <source>
        <dbReference type="EMBL" id="SLM97694.1"/>
    </source>
</evidence>
<dbReference type="GO" id="GO:0009253">
    <property type="term" value="P:peptidoglycan catabolic process"/>
    <property type="evidence" value="ECO:0007669"/>
    <property type="project" value="InterPro"/>
</dbReference>